<keyword evidence="6" id="KW-0472">Membrane</keyword>
<evidence type="ECO:0000256" key="4">
    <source>
        <dbReference type="ARBA" id="ARBA00022692"/>
    </source>
</evidence>
<dbReference type="InterPro" id="IPR005017">
    <property type="entry name" value="OMPP1/FadL/TodX"/>
</dbReference>
<evidence type="ECO:0000256" key="1">
    <source>
        <dbReference type="ARBA" id="ARBA00004571"/>
    </source>
</evidence>
<proteinExistence type="inferred from homology"/>
<feature type="chain" id="PRO_5041810483" description="Outer membrane protein beta-barrel domain-containing protein" evidence="8">
    <location>
        <begin position="21"/>
        <end position="460"/>
    </location>
</feature>
<sequence>MKKFLFISAATLCISFPTFAGDYLTNTNQNAAFLRMIARGASIDIDGVYSNPAGLSFLSHEGFYLSLTGQSAYQTREIDANFPLFKQADGTNGSRLYKGTASAPFIPSFQGLYKKNNWVISASFAITGGGGKASFSNGLPMFDALAMGMITKQTDGQVTPQMYDINTSMDGKQYIYGVQLGLSYKINDWLSVFAGGRMNYFTGGYEGYLKTELKNDYTQIGQMMGLPDGKTLASIDLDCKQTGWGITPIIGADLKFNKLNIGLKYEFKANLNLENITEKMDLINVDRKYLADYEDGVNTPSDIPSMFSAAIGYEILPTLRASVEYHFFDDKHAGMANVTLPDGTSVAKQKTLKHGTHEYLAGMEWDITKRLTVSSGFQKTNYGLSNDFQTDTSFSCDSYSLGFGARVNLTQAWSIDVAYFWTHYNKYTKETDSYNGTGLKGTDIYNRTNKVFGLSLNYKF</sequence>
<evidence type="ECO:0000256" key="7">
    <source>
        <dbReference type="ARBA" id="ARBA00023237"/>
    </source>
</evidence>
<keyword evidence="4" id="KW-0812">Transmembrane</keyword>
<dbReference type="PANTHER" id="PTHR35093">
    <property type="entry name" value="OUTER MEMBRANE PROTEIN NMB0088-RELATED"/>
    <property type="match status" value="1"/>
</dbReference>
<organism evidence="9 13">
    <name type="scientific">Phocaeicola plebeius</name>
    <dbReference type="NCBI Taxonomy" id="310297"/>
    <lineage>
        <taxon>Bacteria</taxon>
        <taxon>Pseudomonadati</taxon>
        <taxon>Bacteroidota</taxon>
        <taxon>Bacteroidia</taxon>
        <taxon>Bacteroidales</taxon>
        <taxon>Bacteroidaceae</taxon>
        <taxon>Phocaeicola</taxon>
    </lineage>
</organism>
<comment type="similarity">
    <text evidence="2">Belongs to the OmpP1/FadL family.</text>
</comment>
<dbReference type="AlphaFoldDB" id="A0A3E4MQX3"/>
<name>A0A3E4MQX3_9BACT</name>
<keyword evidence="7" id="KW-0998">Cell outer membrane</keyword>
<evidence type="ECO:0000313" key="12">
    <source>
        <dbReference type="Proteomes" id="UP000260780"/>
    </source>
</evidence>
<evidence type="ECO:0000313" key="11">
    <source>
        <dbReference type="EMBL" id="RHD57019.1"/>
    </source>
</evidence>
<keyword evidence="5 8" id="KW-0732">Signal</keyword>
<dbReference type="GO" id="GO:0009279">
    <property type="term" value="C:cell outer membrane"/>
    <property type="evidence" value="ECO:0007669"/>
    <property type="project" value="UniProtKB-SubCell"/>
</dbReference>
<evidence type="ECO:0000256" key="5">
    <source>
        <dbReference type="ARBA" id="ARBA00022729"/>
    </source>
</evidence>
<dbReference type="EMBL" id="QSTF01000005">
    <property type="protein sequence ID" value="RGM42050.1"/>
    <property type="molecule type" value="Genomic_DNA"/>
</dbReference>
<dbReference type="Pfam" id="PF03349">
    <property type="entry name" value="Toluene_X"/>
    <property type="match status" value="1"/>
</dbReference>
<dbReference type="SUPFAM" id="SSF56935">
    <property type="entry name" value="Porins"/>
    <property type="match status" value="1"/>
</dbReference>
<keyword evidence="3" id="KW-1134">Transmembrane beta strand</keyword>
<evidence type="ECO:0000313" key="9">
    <source>
        <dbReference type="EMBL" id="RGK51914.1"/>
    </source>
</evidence>
<dbReference type="STRING" id="310297.BHV76_02350"/>
<evidence type="ECO:0000313" key="10">
    <source>
        <dbReference type="EMBL" id="RGM42050.1"/>
    </source>
</evidence>
<gene>
    <name evidence="11" type="ORF">DW789_04100</name>
    <name evidence="10" type="ORF">DXC17_03785</name>
    <name evidence="9" type="ORF">DXD04_14650</name>
</gene>
<evidence type="ECO:0000256" key="3">
    <source>
        <dbReference type="ARBA" id="ARBA00022452"/>
    </source>
</evidence>
<evidence type="ECO:0000256" key="6">
    <source>
        <dbReference type="ARBA" id="ARBA00023136"/>
    </source>
</evidence>
<evidence type="ECO:0000256" key="8">
    <source>
        <dbReference type="SAM" id="SignalP"/>
    </source>
</evidence>
<evidence type="ECO:0000313" key="13">
    <source>
        <dbReference type="Proteomes" id="UP000260862"/>
    </source>
</evidence>
<dbReference type="Gene3D" id="2.40.160.60">
    <property type="entry name" value="Outer membrane protein transport protein (OMPP1/FadL/TodX)"/>
    <property type="match status" value="1"/>
</dbReference>
<reference evidence="12 13" key="1">
    <citation type="submission" date="2018-08" db="EMBL/GenBank/DDBJ databases">
        <title>A genome reference for cultivated species of the human gut microbiota.</title>
        <authorList>
            <person name="Zou Y."/>
            <person name="Xue W."/>
            <person name="Luo G."/>
        </authorList>
    </citation>
    <scope>NUCLEOTIDE SEQUENCE [LARGE SCALE GENOMIC DNA]</scope>
    <source>
        <strain evidence="11 14">AM31-10</strain>
        <strain evidence="10 12">OM08-14</strain>
        <strain evidence="9 13">TF10-3AC</strain>
    </source>
</reference>
<feature type="signal peptide" evidence="8">
    <location>
        <begin position="1"/>
        <end position="20"/>
    </location>
</feature>
<comment type="caution">
    <text evidence="9">The sequence shown here is derived from an EMBL/GenBank/DDBJ whole genome shotgun (WGS) entry which is preliminary data.</text>
</comment>
<protein>
    <recommendedName>
        <fullName evidence="15">Outer membrane protein beta-barrel domain-containing protein</fullName>
    </recommendedName>
</protein>
<dbReference type="RefSeq" id="WP_117673934.1">
    <property type="nucleotide sequence ID" value="NZ_CABOGR010000037.1"/>
</dbReference>
<dbReference type="GO" id="GO:0015483">
    <property type="term" value="F:long-chain fatty acid transporting porin activity"/>
    <property type="evidence" value="ECO:0007669"/>
    <property type="project" value="TreeGrafter"/>
</dbReference>
<evidence type="ECO:0000256" key="2">
    <source>
        <dbReference type="ARBA" id="ARBA00008163"/>
    </source>
</evidence>
<dbReference type="Proteomes" id="UP000260780">
    <property type="component" value="Unassembled WGS sequence"/>
</dbReference>
<dbReference type="EMBL" id="QSJG01000005">
    <property type="protein sequence ID" value="RHD57019.1"/>
    <property type="molecule type" value="Genomic_DNA"/>
</dbReference>
<keyword evidence="13" id="KW-1185">Reference proteome</keyword>
<dbReference type="EMBL" id="QSQT01000037">
    <property type="protein sequence ID" value="RGK51914.1"/>
    <property type="molecule type" value="Genomic_DNA"/>
</dbReference>
<dbReference type="Proteomes" id="UP000260862">
    <property type="component" value="Unassembled WGS sequence"/>
</dbReference>
<dbReference type="PANTHER" id="PTHR35093:SF8">
    <property type="entry name" value="OUTER MEMBRANE PROTEIN NMB0088-RELATED"/>
    <property type="match status" value="1"/>
</dbReference>
<comment type="subcellular location">
    <subcellularLocation>
        <location evidence="1">Cell outer membrane</location>
        <topology evidence="1">Multi-pass membrane protein</topology>
    </subcellularLocation>
</comment>
<evidence type="ECO:0000313" key="14">
    <source>
        <dbReference type="Proteomes" id="UP000284361"/>
    </source>
</evidence>
<dbReference type="Proteomes" id="UP000284361">
    <property type="component" value="Unassembled WGS sequence"/>
</dbReference>
<evidence type="ECO:0008006" key="15">
    <source>
        <dbReference type="Google" id="ProtNLM"/>
    </source>
</evidence>
<accession>A0A3E4MQX3</accession>